<dbReference type="Proteomes" id="UP001283361">
    <property type="component" value="Unassembled WGS sequence"/>
</dbReference>
<keyword evidence="1" id="KW-0472">Membrane</keyword>
<organism evidence="2 3">
    <name type="scientific">Elysia crispata</name>
    <name type="common">lettuce slug</name>
    <dbReference type="NCBI Taxonomy" id="231223"/>
    <lineage>
        <taxon>Eukaryota</taxon>
        <taxon>Metazoa</taxon>
        <taxon>Spiralia</taxon>
        <taxon>Lophotrochozoa</taxon>
        <taxon>Mollusca</taxon>
        <taxon>Gastropoda</taxon>
        <taxon>Heterobranchia</taxon>
        <taxon>Euthyneura</taxon>
        <taxon>Panpulmonata</taxon>
        <taxon>Sacoglossa</taxon>
        <taxon>Placobranchoidea</taxon>
        <taxon>Plakobranchidae</taxon>
        <taxon>Elysia</taxon>
    </lineage>
</organism>
<keyword evidence="1" id="KW-1133">Transmembrane helix</keyword>
<proteinExistence type="predicted"/>
<evidence type="ECO:0000256" key="1">
    <source>
        <dbReference type="SAM" id="Phobius"/>
    </source>
</evidence>
<sequence>MRSWTCMQSSTGRQREPTLYASGGERAYRLDDDLLPTWYLCTLATLLPAFVYICRSPQQPNMALAIMAGGTDGPEAQNHMSVNISYS</sequence>
<name>A0AAE0YQB5_9GAST</name>
<evidence type="ECO:0000313" key="2">
    <source>
        <dbReference type="EMBL" id="KAK3753162.1"/>
    </source>
</evidence>
<evidence type="ECO:0000313" key="3">
    <source>
        <dbReference type="Proteomes" id="UP001283361"/>
    </source>
</evidence>
<accession>A0AAE0YQB5</accession>
<dbReference type="EMBL" id="JAWDGP010005718">
    <property type="protein sequence ID" value="KAK3753162.1"/>
    <property type="molecule type" value="Genomic_DNA"/>
</dbReference>
<dbReference type="AlphaFoldDB" id="A0AAE0YQB5"/>
<keyword evidence="1" id="KW-0812">Transmembrane</keyword>
<comment type="caution">
    <text evidence="2">The sequence shown here is derived from an EMBL/GenBank/DDBJ whole genome shotgun (WGS) entry which is preliminary data.</text>
</comment>
<keyword evidence="3" id="KW-1185">Reference proteome</keyword>
<protein>
    <submittedName>
        <fullName evidence="2">Uncharacterized protein</fullName>
    </submittedName>
</protein>
<reference evidence="2" key="1">
    <citation type="journal article" date="2023" name="G3 (Bethesda)">
        <title>A reference genome for the long-term kleptoplast-retaining sea slug Elysia crispata morphotype clarki.</title>
        <authorList>
            <person name="Eastman K.E."/>
            <person name="Pendleton A.L."/>
            <person name="Shaikh M.A."/>
            <person name="Suttiyut T."/>
            <person name="Ogas R."/>
            <person name="Tomko P."/>
            <person name="Gavelis G."/>
            <person name="Widhalm J.R."/>
            <person name="Wisecaver J.H."/>
        </authorList>
    </citation>
    <scope>NUCLEOTIDE SEQUENCE</scope>
    <source>
        <strain evidence="2">ECLA1</strain>
    </source>
</reference>
<feature type="transmembrane region" description="Helical" evidence="1">
    <location>
        <begin position="37"/>
        <end position="54"/>
    </location>
</feature>
<gene>
    <name evidence="2" type="ORF">RRG08_024438</name>
</gene>